<accession>A0A2G8TAC8</accession>
<dbReference type="NCBIfam" id="NF038402">
    <property type="entry name" value="TroA_like"/>
    <property type="match status" value="1"/>
</dbReference>
<dbReference type="Pfam" id="PF01497">
    <property type="entry name" value="Peripla_BP_2"/>
    <property type="match status" value="1"/>
</dbReference>
<keyword evidence="1" id="KW-0732">Signal</keyword>
<comment type="caution">
    <text evidence="3">The sequence shown here is derived from an EMBL/GenBank/DDBJ whole genome shotgun (WGS) entry which is preliminary data.</text>
</comment>
<dbReference type="SUPFAM" id="SSF53807">
    <property type="entry name" value="Helical backbone' metal receptor"/>
    <property type="match status" value="1"/>
</dbReference>
<dbReference type="Proteomes" id="UP000230390">
    <property type="component" value="Unassembled WGS sequence"/>
</dbReference>
<proteinExistence type="predicted"/>
<dbReference type="PANTHER" id="PTHR30535">
    <property type="entry name" value="VITAMIN B12-BINDING PROTEIN"/>
    <property type="match status" value="1"/>
</dbReference>
<evidence type="ECO:0000259" key="2">
    <source>
        <dbReference type="PROSITE" id="PS50983"/>
    </source>
</evidence>
<dbReference type="InterPro" id="IPR002491">
    <property type="entry name" value="ABC_transptr_periplasmic_BD"/>
</dbReference>
<dbReference type="Gene3D" id="3.40.50.1980">
    <property type="entry name" value="Nitrogenase molybdenum iron protein domain"/>
    <property type="match status" value="2"/>
</dbReference>
<dbReference type="InterPro" id="IPR050902">
    <property type="entry name" value="ABC_Transporter_SBP"/>
</dbReference>
<organism evidence="3 4">
    <name type="scientific">Massilia eurypsychrophila</name>
    <dbReference type="NCBI Taxonomy" id="1485217"/>
    <lineage>
        <taxon>Bacteria</taxon>
        <taxon>Pseudomonadati</taxon>
        <taxon>Pseudomonadota</taxon>
        <taxon>Betaproteobacteria</taxon>
        <taxon>Burkholderiales</taxon>
        <taxon>Oxalobacteraceae</taxon>
        <taxon>Telluria group</taxon>
        <taxon>Massilia</taxon>
    </lineage>
</organism>
<evidence type="ECO:0000313" key="3">
    <source>
        <dbReference type="EMBL" id="PIL43016.1"/>
    </source>
</evidence>
<dbReference type="EMBL" id="PDOC01000017">
    <property type="protein sequence ID" value="PIL43016.1"/>
    <property type="molecule type" value="Genomic_DNA"/>
</dbReference>
<sequence length="264" mass="29075">MTLTDAVGARHIPDPAARIVSLVPSITELLCDLGLAAQVVGRTGFCIHPAETVKQIAKVGGTKDVNIDKIRRLAPTHLVVNIDENEKPTVEALAEFVPHIIVTHPLAPRDNLDLARLLGGIFGANAAADAWCAQFEAEYAALQATPKGVPQTMLYCIWQDPWMAVSRETYIARMMAEIGWSVPQLDDAARYPRFEWSDQLVARIDGVLLSTEPYRFTEVHADALERQIGKPVHLVDGELMSWYGSRSLAGLRYLRQIADGNLLT</sequence>
<evidence type="ECO:0000313" key="4">
    <source>
        <dbReference type="Proteomes" id="UP000230390"/>
    </source>
</evidence>
<evidence type="ECO:0000256" key="1">
    <source>
        <dbReference type="ARBA" id="ARBA00022729"/>
    </source>
</evidence>
<reference evidence="3 4" key="1">
    <citation type="submission" date="2017-10" db="EMBL/GenBank/DDBJ databases">
        <title>Massilia psychrophilum sp. nov., a novel purple-pigmented bacterium isolated from Tianshan glacier, Xinjiang Municipality, China.</title>
        <authorList>
            <person name="Wang H."/>
        </authorList>
    </citation>
    <scope>NUCLEOTIDE SEQUENCE [LARGE SCALE GENOMIC DNA]</scope>
    <source>
        <strain evidence="3 4">JCM 30074</strain>
    </source>
</reference>
<dbReference type="PANTHER" id="PTHR30535:SF34">
    <property type="entry name" value="MOLYBDATE-BINDING PROTEIN MOLA"/>
    <property type="match status" value="1"/>
</dbReference>
<dbReference type="OrthoDB" id="9816357at2"/>
<feature type="domain" description="Fe/B12 periplasmic-binding" evidence="2">
    <location>
        <begin position="18"/>
        <end position="264"/>
    </location>
</feature>
<dbReference type="InterPro" id="IPR054828">
    <property type="entry name" value="Vit_B12_bind_prot"/>
</dbReference>
<dbReference type="PROSITE" id="PS50983">
    <property type="entry name" value="FE_B12_PBP"/>
    <property type="match status" value="1"/>
</dbReference>
<name>A0A2G8TAC8_9BURK</name>
<dbReference type="GO" id="GO:0071281">
    <property type="term" value="P:cellular response to iron ion"/>
    <property type="evidence" value="ECO:0007669"/>
    <property type="project" value="TreeGrafter"/>
</dbReference>
<dbReference type="AlphaFoldDB" id="A0A2G8TAC8"/>
<gene>
    <name evidence="3" type="ORF">CR105_20865</name>
</gene>
<dbReference type="RefSeq" id="WP_099791784.1">
    <property type="nucleotide sequence ID" value="NZ_JBHLYV010000097.1"/>
</dbReference>
<protein>
    <submittedName>
        <fullName evidence="3">Cobalamin-binding protein</fullName>
    </submittedName>
</protein>
<keyword evidence="4" id="KW-1185">Reference proteome</keyword>